<reference evidence="2 4" key="2">
    <citation type="submission" date="2020-07" db="EMBL/GenBank/DDBJ databases">
        <title>Identification of Halomonas strains.</title>
        <authorList>
            <person name="Xiao Z."/>
            <person name="Shen J."/>
        </authorList>
    </citation>
    <scope>NUCLEOTIDE SEQUENCE [LARGE SCALE GENOMIC DNA]</scope>
    <source>
        <strain evidence="2 4">DSM 17331</strain>
    </source>
</reference>
<feature type="transmembrane region" description="Helical" evidence="1">
    <location>
        <begin position="134"/>
        <end position="163"/>
    </location>
</feature>
<comment type="caution">
    <text evidence="2">The sequence shown here is derived from an EMBL/GenBank/DDBJ whole genome shotgun (WGS) entry which is preliminary data.</text>
</comment>
<accession>A0A7W0AFE9</accession>
<dbReference type="Proteomes" id="UP000518091">
    <property type="component" value="Unassembled WGS sequence"/>
</dbReference>
<evidence type="ECO:0000313" key="3">
    <source>
        <dbReference type="EMBL" id="MCG6659942.1"/>
    </source>
</evidence>
<evidence type="ECO:0000313" key="4">
    <source>
        <dbReference type="Proteomes" id="UP000518091"/>
    </source>
</evidence>
<dbReference type="EMBL" id="JACEFT010000047">
    <property type="protein sequence ID" value="MBA2781118.1"/>
    <property type="molecule type" value="Genomic_DNA"/>
</dbReference>
<keyword evidence="1" id="KW-0472">Membrane</keyword>
<dbReference type="RefSeq" id="WP_181516990.1">
    <property type="nucleotide sequence ID" value="NZ_JABFUB010000001.1"/>
</dbReference>
<gene>
    <name evidence="2" type="ORF">H1D44_19775</name>
    <name evidence="3" type="ORF">HOP48_00040</name>
</gene>
<keyword evidence="1" id="KW-1133">Transmembrane helix</keyword>
<evidence type="ECO:0000313" key="5">
    <source>
        <dbReference type="Proteomes" id="UP000814353"/>
    </source>
</evidence>
<sequence>MVRDGIVRGSNPQCLIRRWQRRPKAAAAFVRWLSFNVTFQRIEKVDRIISGILEWPVIVQGALGSGLFWVILCCGQKLVTFVSEKFSKISRQSKISALREDTIKYQITLPENSDRSAQIAILLYLALRRITKGLIWMTLGFAFQSVIPVFGLVGYLGALYYLFIALRTFRPIDAGVDKGKRIKELKSEIAELEGCNKEIQPTADAAAD</sequence>
<organism evidence="2 4">
    <name type="scientific">Billgrantia kenyensis</name>
    <dbReference type="NCBI Taxonomy" id="321266"/>
    <lineage>
        <taxon>Bacteria</taxon>
        <taxon>Pseudomonadati</taxon>
        <taxon>Pseudomonadota</taxon>
        <taxon>Gammaproteobacteria</taxon>
        <taxon>Oceanospirillales</taxon>
        <taxon>Halomonadaceae</taxon>
        <taxon>Billgrantia</taxon>
    </lineage>
</organism>
<reference evidence="3 5" key="1">
    <citation type="submission" date="2020-05" db="EMBL/GenBank/DDBJ databases">
        <title>Comparative genomic analysis of denitrifying bacteria from Halomonas genus.</title>
        <authorList>
            <person name="Wang L."/>
            <person name="Shao Z."/>
        </authorList>
    </citation>
    <scope>NUCLEOTIDE SEQUENCE [LARGE SCALE GENOMIC DNA]</scope>
    <source>
        <strain evidence="3 5">DSM 17331</strain>
    </source>
</reference>
<dbReference type="AlphaFoldDB" id="A0A7W0AFE9"/>
<dbReference type="Proteomes" id="UP000814353">
    <property type="component" value="Unassembled WGS sequence"/>
</dbReference>
<name>A0A7W0AFE9_9GAMM</name>
<dbReference type="EMBL" id="JABFUB010000001">
    <property type="protein sequence ID" value="MCG6659942.1"/>
    <property type="molecule type" value="Genomic_DNA"/>
</dbReference>
<evidence type="ECO:0000256" key="1">
    <source>
        <dbReference type="SAM" id="Phobius"/>
    </source>
</evidence>
<protein>
    <submittedName>
        <fullName evidence="2">Uncharacterized protein</fullName>
    </submittedName>
</protein>
<keyword evidence="5" id="KW-1185">Reference proteome</keyword>
<proteinExistence type="predicted"/>
<keyword evidence="1" id="KW-0812">Transmembrane</keyword>
<evidence type="ECO:0000313" key="2">
    <source>
        <dbReference type="EMBL" id="MBA2781118.1"/>
    </source>
</evidence>